<keyword evidence="1" id="KW-0830">Ubiquinone</keyword>
<accession>F9D546</accession>
<name>F9D546_PREDD</name>
<reference evidence="1 2" key="1">
    <citation type="submission" date="2011-04" db="EMBL/GenBank/DDBJ databases">
        <authorList>
            <person name="Muzny D."/>
            <person name="Qin X."/>
            <person name="Deng J."/>
            <person name="Jiang H."/>
            <person name="Liu Y."/>
            <person name="Qu J."/>
            <person name="Song X.-Z."/>
            <person name="Zhang L."/>
            <person name="Thornton R."/>
            <person name="Coyle M."/>
            <person name="Francisco L."/>
            <person name="Jackson L."/>
            <person name="Javaid M."/>
            <person name="Korchina V."/>
            <person name="Kovar C."/>
            <person name="Mata R."/>
            <person name="Mathew T."/>
            <person name="Ngo R."/>
            <person name="Nguyen L."/>
            <person name="Nguyen N."/>
            <person name="Okwuonu G."/>
            <person name="Ongeri F."/>
            <person name="Pham C."/>
            <person name="Simmons D."/>
            <person name="Wilczek-Boney K."/>
            <person name="Hale W."/>
            <person name="Jakkamsetti A."/>
            <person name="Pham P."/>
            <person name="Ruth R."/>
            <person name="San Lucas F."/>
            <person name="Warren J."/>
            <person name="Zhang J."/>
            <person name="Zhao Z."/>
            <person name="Zhou C."/>
            <person name="Zhu D."/>
            <person name="Lee S."/>
            <person name="Bess C."/>
            <person name="Blankenburg K."/>
            <person name="Forbes L."/>
            <person name="Fu Q."/>
            <person name="Gubbala S."/>
            <person name="Hirani K."/>
            <person name="Jayaseelan J.C."/>
            <person name="Lara F."/>
            <person name="Munidasa M."/>
            <person name="Palculict T."/>
            <person name="Patil S."/>
            <person name="Pu L.-L."/>
            <person name="Saada N."/>
            <person name="Tang L."/>
            <person name="Weissenberger G."/>
            <person name="Zhu Y."/>
            <person name="Hemphill L."/>
            <person name="Shang Y."/>
            <person name="Youmans B."/>
            <person name="Ayvaz T."/>
            <person name="Ross M."/>
            <person name="Santibanez J."/>
            <person name="Aqrawi P."/>
            <person name="Gross S."/>
            <person name="Joshi V."/>
            <person name="Fowler G."/>
            <person name="Nazareth L."/>
            <person name="Reid J."/>
            <person name="Worley K."/>
            <person name="Petrosino J."/>
            <person name="Highlander S."/>
            <person name="Gibbs R."/>
        </authorList>
    </citation>
    <scope>NUCLEOTIDE SEQUENCE [LARGE SCALE GENOMIC DNA]</scope>
    <source>
        <strain evidence="1 2">DSM 3688</strain>
    </source>
</reference>
<evidence type="ECO:0000313" key="2">
    <source>
        <dbReference type="Proteomes" id="UP000007820"/>
    </source>
</evidence>
<evidence type="ECO:0000313" key="1">
    <source>
        <dbReference type="EMBL" id="EGQ13467.1"/>
    </source>
</evidence>
<proteinExistence type="predicted"/>
<dbReference type="AlphaFoldDB" id="F9D546"/>
<organism evidence="1 2">
    <name type="scientific">Prevotella dentalis (strain ATCC 49559 / DSM 3688 / JCM 13448 / NCTC 12043 / ES 2772)</name>
    <name type="common">Mitsuokella dentalis</name>
    <dbReference type="NCBI Taxonomy" id="908937"/>
    <lineage>
        <taxon>Bacteria</taxon>
        <taxon>Pseudomonadati</taxon>
        <taxon>Bacteroidota</taxon>
        <taxon>Bacteroidia</taxon>
        <taxon>Bacteroidales</taxon>
        <taxon>Prevotellaceae</taxon>
        <taxon>Prevotella</taxon>
    </lineage>
</organism>
<gene>
    <name evidence="1" type="ORF">HMPREF9136_1974</name>
</gene>
<protein>
    <submittedName>
        <fullName evidence="1">UbiH/UbiF/VisC/COQ6 family ubiquinone biosynthesis hydroxylase</fullName>
    </submittedName>
</protein>
<dbReference type="EMBL" id="AFPW01000028">
    <property type="protein sequence ID" value="EGQ13467.1"/>
    <property type="molecule type" value="Genomic_DNA"/>
</dbReference>
<dbReference type="Proteomes" id="UP000007820">
    <property type="component" value="Unassembled WGS sequence"/>
</dbReference>
<comment type="caution">
    <text evidence="1">The sequence shown here is derived from an EMBL/GenBank/DDBJ whole genome shotgun (WGS) entry which is preliminary data.</text>
</comment>
<sequence>MRAGLRAGPLLLTDGTDFTDASRRIFSQIPQISQMPIPAQHL</sequence>